<feature type="region of interest" description="Disordered" evidence="1">
    <location>
        <begin position="30"/>
        <end position="49"/>
    </location>
</feature>
<feature type="region of interest" description="Disordered" evidence="1">
    <location>
        <begin position="66"/>
        <end position="107"/>
    </location>
</feature>
<evidence type="ECO:0000256" key="1">
    <source>
        <dbReference type="SAM" id="MobiDB-lite"/>
    </source>
</evidence>
<keyword evidence="4" id="KW-1185">Reference proteome</keyword>
<feature type="signal peptide" evidence="2">
    <location>
        <begin position="1"/>
        <end position="22"/>
    </location>
</feature>
<protein>
    <recommendedName>
        <fullName evidence="5">DUF4148 domain-containing protein</fullName>
    </recommendedName>
</protein>
<feature type="chain" id="PRO_5023097491" description="DUF4148 domain-containing protein" evidence="2">
    <location>
        <begin position="23"/>
        <end position="107"/>
    </location>
</feature>
<dbReference type="EMBL" id="CP042436">
    <property type="protein sequence ID" value="QEC62644.1"/>
    <property type="molecule type" value="Genomic_DNA"/>
</dbReference>
<sequence length="107" mass="12310">MNIRIFGGVLVAALAITSIASAQTRTPVVNHKQVKQERRIHQGVRSGELTRSEAANLQLRERKIQHDKRMAKADGRVTPAERRHIRREQARTSRAIYRKKHNDRVRG</sequence>
<evidence type="ECO:0000313" key="3">
    <source>
        <dbReference type="EMBL" id="QEC62644.1"/>
    </source>
</evidence>
<name>A0A5B8UUB8_9SPHI</name>
<evidence type="ECO:0008006" key="5">
    <source>
        <dbReference type="Google" id="ProtNLM"/>
    </source>
</evidence>
<dbReference type="Proteomes" id="UP000321479">
    <property type="component" value="Chromosome"/>
</dbReference>
<reference evidence="3 4" key="1">
    <citation type="journal article" date="2017" name="Curr. Microbiol.">
        <title>Mucilaginibacter ginsenosidivorans sp. nov., Isolated from Soil of Ginseng Field.</title>
        <authorList>
            <person name="Kim M.M."/>
            <person name="Siddiqi M.Z."/>
            <person name="Im W.T."/>
        </authorList>
    </citation>
    <scope>NUCLEOTIDE SEQUENCE [LARGE SCALE GENOMIC DNA]</scope>
    <source>
        <strain evidence="3 4">Gsoil 3017</strain>
    </source>
</reference>
<feature type="compositionally biased region" description="Basic and acidic residues" evidence="1">
    <location>
        <begin position="66"/>
        <end position="91"/>
    </location>
</feature>
<feature type="compositionally biased region" description="Basic residues" evidence="1">
    <location>
        <begin position="96"/>
        <end position="107"/>
    </location>
</feature>
<accession>A0A5B8UUB8</accession>
<dbReference type="OrthoDB" id="886826at2"/>
<organism evidence="3 4">
    <name type="scientific">Mucilaginibacter ginsenosidivorans</name>
    <dbReference type="NCBI Taxonomy" id="398053"/>
    <lineage>
        <taxon>Bacteria</taxon>
        <taxon>Pseudomonadati</taxon>
        <taxon>Bacteroidota</taxon>
        <taxon>Sphingobacteriia</taxon>
        <taxon>Sphingobacteriales</taxon>
        <taxon>Sphingobacteriaceae</taxon>
        <taxon>Mucilaginibacter</taxon>
    </lineage>
</organism>
<proteinExistence type="predicted"/>
<dbReference type="RefSeq" id="WP_147031221.1">
    <property type="nucleotide sequence ID" value="NZ_CP042436.1"/>
</dbReference>
<dbReference type="AlphaFoldDB" id="A0A5B8UUB8"/>
<evidence type="ECO:0000256" key="2">
    <source>
        <dbReference type="SAM" id="SignalP"/>
    </source>
</evidence>
<keyword evidence="2" id="KW-0732">Signal</keyword>
<gene>
    <name evidence="3" type="ORF">FRZ54_08600</name>
</gene>
<dbReference type="KEGG" id="mgin:FRZ54_08600"/>
<evidence type="ECO:0000313" key="4">
    <source>
        <dbReference type="Proteomes" id="UP000321479"/>
    </source>
</evidence>